<comment type="caution">
    <text evidence="2">The sequence shown here is derived from an EMBL/GenBank/DDBJ whole genome shotgun (WGS) entry which is preliminary data.</text>
</comment>
<protein>
    <submittedName>
        <fullName evidence="2">Glycosyltransferase family 4 protein</fullName>
    </submittedName>
</protein>
<accession>A0ABV7AQV0</accession>
<gene>
    <name evidence="2" type="ORF">ACFOJE_04410</name>
</gene>
<feature type="domain" description="Glycosyl transferase family 1" evidence="1">
    <location>
        <begin position="617"/>
        <end position="768"/>
    </location>
</feature>
<sequence length="829" mass="92219">MKVLYLDVSATCRNGLRTGIERVARALTIALIENPPDGYRVEPVYLGKDDYDWNYFFARRYTAGMLGIASELLRDNIARPADGDIVLGLDISGDMLAHASEEGFFASLRTSGVRVYFIVYDLLPLSLPHTFPFGADKSHARWLSAVTRMDGALCITQSVAADLHAWYSQNAARSEHAFHIVVSHLGADIENSAPTSGLPDNACHILSECKARPTFLMVGTIEPRKGYLFTLQAFAKLWTAGVDVNLIIVGKEGWVGLPDEMRRTIPYIIDCLRTHPERGKRLFWLEGISDEYLEKIYGVSTCLIAASEGEGFGLPLIEAAQHGLPVIARDIPVFREVAADSAYYFQGVDPAGLECAVIKWLRLYRRSAHPLSASIRWITWKECAKNIVAGIMQSYEGNMTDSIAADALAMRERVRVFVDISVTYRCDHKTGIQRVVRAILNALLNDQDSSLEIVPVYLDVDLDKGKWCYRKANIFERDRTLVADSAAFSPEIEPASGDTLLCLDLAGGYVVPASRQGLFSSIRGKGAKVYFVVYDLLPVRLREYFEEADVACFLDWLGVTAEGDGVLCISRAVAADYHRWFEMLPAALKSTKFKIASFHLGADIINSSPTRGFSDNWEEITSVMHDRPCFLTVGTIEPRKGYRQVLSAFEILWKAGADLTLVMAGKEGWMMSDFCKELTCHPEYGRRLLWLDGISDECLERAYDASTCLIAASEGEGFGLPLIEAAQHKLPIIARDIPIFREVAGKHVYYFSGQAAEDLVYAVNDWLCLYKEGKHPISDDMPWLTWEKSAEQLKSILLGFRLGTMTPKSADVVEDACCLLGEANVAQDF</sequence>
<name>A0ABV7AQV0_9GAMM</name>
<dbReference type="RefSeq" id="WP_377813061.1">
    <property type="nucleotide sequence ID" value="NZ_JBHRSJ010000007.1"/>
</dbReference>
<dbReference type="SUPFAM" id="SSF53756">
    <property type="entry name" value="UDP-Glycosyltransferase/glycogen phosphorylase"/>
    <property type="match status" value="2"/>
</dbReference>
<evidence type="ECO:0000313" key="3">
    <source>
        <dbReference type="Proteomes" id="UP001595457"/>
    </source>
</evidence>
<dbReference type="Pfam" id="PF00534">
    <property type="entry name" value="Glycos_transf_1"/>
    <property type="match status" value="2"/>
</dbReference>
<proteinExistence type="predicted"/>
<dbReference type="InterPro" id="IPR001296">
    <property type="entry name" value="Glyco_trans_1"/>
</dbReference>
<dbReference type="Proteomes" id="UP001595457">
    <property type="component" value="Unassembled WGS sequence"/>
</dbReference>
<dbReference type="PANTHER" id="PTHR46401:SF9">
    <property type="entry name" value="MANNOSYLTRANSFERASE A"/>
    <property type="match status" value="1"/>
</dbReference>
<evidence type="ECO:0000259" key="1">
    <source>
        <dbReference type="Pfam" id="PF00534"/>
    </source>
</evidence>
<dbReference type="PANTHER" id="PTHR46401">
    <property type="entry name" value="GLYCOSYLTRANSFERASE WBBK-RELATED"/>
    <property type="match status" value="1"/>
</dbReference>
<keyword evidence="3" id="KW-1185">Reference proteome</keyword>
<organism evidence="2 3">
    <name type="scientific">Azotobacter bryophylli</name>
    <dbReference type="NCBI Taxonomy" id="1986537"/>
    <lineage>
        <taxon>Bacteria</taxon>
        <taxon>Pseudomonadati</taxon>
        <taxon>Pseudomonadota</taxon>
        <taxon>Gammaproteobacteria</taxon>
        <taxon>Pseudomonadales</taxon>
        <taxon>Pseudomonadaceae</taxon>
        <taxon>Azotobacter</taxon>
    </lineage>
</organism>
<feature type="domain" description="Glycosyl transferase family 1" evidence="1">
    <location>
        <begin position="212"/>
        <end position="363"/>
    </location>
</feature>
<evidence type="ECO:0000313" key="2">
    <source>
        <dbReference type="EMBL" id="MFC2971460.1"/>
    </source>
</evidence>
<dbReference type="EMBL" id="JBHRSJ010000007">
    <property type="protein sequence ID" value="MFC2971460.1"/>
    <property type="molecule type" value="Genomic_DNA"/>
</dbReference>
<dbReference type="Gene3D" id="3.40.50.2000">
    <property type="entry name" value="Glycogen Phosphorylase B"/>
    <property type="match status" value="2"/>
</dbReference>
<dbReference type="CDD" id="cd03809">
    <property type="entry name" value="GT4_MtfB-like"/>
    <property type="match status" value="2"/>
</dbReference>
<reference evidence="3" key="1">
    <citation type="journal article" date="2019" name="Int. J. Syst. Evol. Microbiol.">
        <title>The Global Catalogue of Microorganisms (GCM) 10K type strain sequencing project: providing services to taxonomists for standard genome sequencing and annotation.</title>
        <authorList>
            <consortium name="The Broad Institute Genomics Platform"/>
            <consortium name="The Broad Institute Genome Sequencing Center for Infectious Disease"/>
            <person name="Wu L."/>
            <person name="Ma J."/>
        </authorList>
    </citation>
    <scope>NUCLEOTIDE SEQUENCE [LARGE SCALE GENOMIC DNA]</scope>
    <source>
        <strain evidence="3">KCTC 62195</strain>
    </source>
</reference>